<evidence type="ECO:0000313" key="1">
    <source>
        <dbReference type="EMBL" id="RXZ61517.1"/>
    </source>
</evidence>
<organism evidence="1 2">
    <name type="scientific">Candidatus Borkfalkia ceftriaxoniphila</name>
    <dbReference type="NCBI Taxonomy" id="2508949"/>
    <lineage>
        <taxon>Bacteria</taxon>
        <taxon>Bacillati</taxon>
        <taxon>Bacillota</taxon>
        <taxon>Clostridia</taxon>
        <taxon>Christensenellales</taxon>
        <taxon>Christensenellaceae</taxon>
        <taxon>Candidatus Borkfalkia</taxon>
    </lineage>
</organism>
<gene>
    <name evidence="1" type="ORF">ESZ91_03745</name>
</gene>
<comment type="caution">
    <text evidence="1">The sequence shown here is derived from an EMBL/GenBank/DDBJ whole genome shotgun (WGS) entry which is preliminary data.</text>
</comment>
<reference evidence="1 2" key="1">
    <citation type="journal article" date="2019" name="Gut">
        <title>Antibiotics-induced monodominance of a novel gut bacterial order.</title>
        <authorList>
            <person name="Hildebrand F."/>
            <person name="Moitinho-Silva L."/>
            <person name="Blasche S."/>
            <person name="Jahn M.T."/>
            <person name="Gossmann T.I."/>
            <person name="Heuerta-Cepas J."/>
            <person name="Hercog R."/>
            <person name="Luetge M."/>
            <person name="Bahram M."/>
            <person name="Pryszlak A."/>
            <person name="Alves R.J."/>
            <person name="Waszak S.M."/>
            <person name="Zhu A."/>
            <person name="Ye L."/>
            <person name="Costea P.I."/>
            <person name="Aalvink S."/>
            <person name="Belzer C."/>
            <person name="Forslund S.K."/>
            <person name="Sunagawa S."/>
            <person name="Hentschel U."/>
            <person name="Merten C."/>
            <person name="Patil K.R."/>
            <person name="Benes V."/>
            <person name="Bork P."/>
        </authorList>
    </citation>
    <scope>NUCLEOTIDE SEQUENCE [LARGE SCALE GENOMIC DNA]</scope>
    <source>
        <strain evidence="1 2">HDS1380</strain>
    </source>
</reference>
<sequence length="113" mass="13766">MLKELKPYLQLFKSWEKQEHKDVGFVMVKFHKDNYTVVFEEDLREHIINFTILHPLKKIIKIYFRECLYADKILQINDLLFELKQLGNTVDEQAELKAYINFLMLNHFFENNI</sequence>
<accession>A0A4Q2KC23</accession>
<protein>
    <submittedName>
        <fullName evidence="1">Uncharacterized protein</fullName>
    </submittedName>
</protein>
<dbReference type="AlphaFoldDB" id="A0A4Q2KC23"/>
<keyword evidence="2" id="KW-1185">Reference proteome</keyword>
<proteinExistence type="predicted"/>
<evidence type="ECO:0000313" key="2">
    <source>
        <dbReference type="Proteomes" id="UP000291269"/>
    </source>
</evidence>
<dbReference type="EMBL" id="SDOZ01000002">
    <property type="protein sequence ID" value="RXZ61517.1"/>
    <property type="molecule type" value="Genomic_DNA"/>
</dbReference>
<dbReference type="Proteomes" id="UP000291269">
    <property type="component" value="Unassembled WGS sequence"/>
</dbReference>
<dbReference type="RefSeq" id="WP_129224288.1">
    <property type="nucleotide sequence ID" value="NZ_SDOZ01000002.1"/>
</dbReference>
<name>A0A4Q2KC23_9FIRM</name>